<dbReference type="SUPFAM" id="SSF53901">
    <property type="entry name" value="Thiolase-like"/>
    <property type="match status" value="1"/>
</dbReference>
<dbReference type="InterPro" id="IPR020841">
    <property type="entry name" value="PKS_Beta-ketoAc_synthase_dom"/>
</dbReference>
<dbReference type="InterPro" id="IPR016039">
    <property type="entry name" value="Thiolase-like"/>
</dbReference>
<keyword evidence="2" id="KW-0597">Phosphoprotein</keyword>
<evidence type="ECO:0000256" key="1">
    <source>
        <dbReference type="ARBA" id="ARBA00022450"/>
    </source>
</evidence>
<dbReference type="InterPro" id="IPR014031">
    <property type="entry name" value="Ketoacyl_synth_C"/>
</dbReference>
<dbReference type="PANTHER" id="PTHR43775">
    <property type="entry name" value="FATTY ACID SYNTHASE"/>
    <property type="match status" value="1"/>
</dbReference>
<reference evidence="5 6" key="1">
    <citation type="submission" date="2024-06" db="EMBL/GenBank/DDBJ databases">
        <title>The Natural Products Discovery Center: Release of the First 8490 Sequenced Strains for Exploring Actinobacteria Biosynthetic Diversity.</title>
        <authorList>
            <person name="Kalkreuter E."/>
            <person name="Kautsar S.A."/>
            <person name="Yang D."/>
            <person name="Bader C.D."/>
            <person name="Teijaro C.N."/>
            <person name="Fluegel L."/>
            <person name="Davis C.M."/>
            <person name="Simpson J.R."/>
            <person name="Lauterbach L."/>
            <person name="Steele A.D."/>
            <person name="Gui C."/>
            <person name="Meng S."/>
            <person name="Li G."/>
            <person name="Viehrig K."/>
            <person name="Ye F."/>
            <person name="Su P."/>
            <person name="Kiefer A.F."/>
            <person name="Nichols A."/>
            <person name="Cepeda A.J."/>
            <person name="Yan W."/>
            <person name="Fan B."/>
            <person name="Jiang Y."/>
            <person name="Adhikari A."/>
            <person name="Zheng C.-J."/>
            <person name="Schuster L."/>
            <person name="Cowan T.M."/>
            <person name="Smanski M.J."/>
            <person name="Chevrette M.G."/>
            <person name="De Carvalho L.P.S."/>
            <person name="Shen B."/>
        </authorList>
    </citation>
    <scope>NUCLEOTIDE SEQUENCE [LARGE SCALE GENOMIC DNA]</scope>
    <source>
        <strain evidence="5 6">NPDC001615</strain>
    </source>
</reference>
<dbReference type="PANTHER" id="PTHR43775:SF37">
    <property type="entry name" value="SI:DKEY-61P9.11"/>
    <property type="match status" value="1"/>
</dbReference>
<protein>
    <submittedName>
        <fullName evidence="5">Polyketide synthase</fullName>
    </submittedName>
</protein>
<keyword evidence="1" id="KW-0596">Phosphopantetheine</keyword>
<sequence length="469" mass="47690">MTRVAQPHGDLAGQETAVAVVGVSCRLPKAAGPAAFWRLLRGAGSAVGPVPAARQTSWTVSDGEPPTPAGADSPHGGFLEAVDMFDPGFFGISPREAAAMDPRQRLALELGWEALEDAGIVPAAIAGDQAGVFVGAMGDDYAALSFAQEMSHIGHHTATGVQRGMIANRLSYVLGLRGPSLTVDTGQSSSLVAVHLAGESLRRGECSLAIVGGVHLALAPHSAVAAARLGALSPDGRCYTFDARANGYARGEGGAFVVLKPLSRALADGDRVYCVIRGTAVNNDGGGDGLTSPSRAGQEAVLAAACRRAGIAPRDVCYVELHGTGTPVGDPVEASALGTVFGAGRDPARPLLVGSVKTNVGHLEGAAGITGLVKTALALRHRLLPASLNFERPNPRIPLDSLRLRVVTASQPWPDTAHDEAGDGPRDLLAGVSSFGLGGTNCHLVVGGGPRGPRGGLPRGGRGPGRGRG</sequence>
<accession>A0ABV1T6F7</accession>
<evidence type="ECO:0000256" key="3">
    <source>
        <dbReference type="SAM" id="MobiDB-lite"/>
    </source>
</evidence>
<dbReference type="InterPro" id="IPR014030">
    <property type="entry name" value="Ketoacyl_synth_N"/>
</dbReference>
<dbReference type="Pfam" id="PF16197">
    <property type="entry name" value="KAsynt_C_assoc"/>
    <property type="match status" value="1"/>
</dbReference>
<dbReference type="SMART" id="SM00825">
    <property type="entry name" value="PKS_KS"/>
    <property type="match status" value="1"/>
</dbReference>
<name>A0ABV1T6F7_9ACTN</name>
<dbReference type="CDD" id="cd00833">
    <property type="entry name" value="PKS"/>
    <property type="match status" value="1"/>
</dbReference>
<feature type="domain" description="Ketosynthase family 3 (KS3)" evidence="4">
    <location>
        <begin position="15"/>
        <end position="448"/>
    </location>
</feature>
<dbReference type="PROSITE" id="PS52004">
    <property type="entry name" value="KS3_2"/>
    <property type="match status" value="1"/>
</dbReference>
<evidence type="ECO:0000256" key="2">
    <source>
        <dbReference type="ARBA" id="ARBA00022553"/>
    </source>
</evidence>
<feature type="region of interest" description="Disordered" evidence="3">
    <location>
        <begin position="54"/>
        <end position="77"/>
    </location>
</feature>
<dbReference type="InterPro" id="IPR032821">
    <property type="entry name" value="PKS_assoc"/>
</dbReference>
<organism evidence="5 6">
    <name type="scientific">Streptomyces violaceorubidus</name>
    <dbReference type="NCBI Taxonomy" id="284042"/>
    <lineage>
        <taxon>Bacteria</taxon>
        <taxon>Bacillati</taxon>
        <taxon>Actinomycetota</taxon>
        <taxon>Actinomycetes</taxon>
        <taxon>Kitasatosporales</taxon>
        <taxon>Streptomycetaceae</taxon>
        <taxon>Streptomyces</taxon>
    </lineage>
</organism>
<dbReference type="Gene3D" id="3.40.47.10">
    <property type="match status" value="1"/>
</dbReference>
<comment type="caution">
    <text evidence="5">The sequence shown here is derived from an EMBL/GenBank/DDBJ whole genome shotgun (WGS) entry which is preliminary data.</text>
</comment>
<keyword evidence="6" id="KW-1185">Reference proteome</keyword>
<evidence type="ECO:0000313" key="6">
    <source>
        <dbReference type="Proteomes" id="UP001496720"/>
    </source>
</evidence>
<dbReference type="Pfam" id="PF00109">
    <property type="entry name" value="ketoacyl-synt"/>
    <property type="match status" value="1"/>
</dbReference>
<dbReference type="Pfam" id="PF02801">
    <property type="entry name" value="Ketoacyl-synt_C"/>
    <property type="match status" value="1"/>
</dbReference>
<evidence type="ECO:0000259" key="4">
    <source>
        <dbReference type="PROSITE" id="PS52004"/>
    </source>
</evidence>
<gene>
    <name evidence="5" type="ORF">ABT188_34415</name>
</gene>
<proteinExistence type="predicted"/>
<dbReference type="InterPro" id="IPR050091">
    <property type="entry name" value="PKS_NRPS_Biosynth_Enz"/>
</dbReference>
<evidence type="ECO:0000313" key="5">
    <source>
        <dbReference type="EMBL" id="MER6169573.1"/>
    </source>
</evidence>
<dbReference type="Proteomes" id="UP001496720">
    <property type="component" value="Unassembled WGS sequence"/>
</dbReference>
<dbReference type="RefSeq" id="WP_352150704.1">
    <property type="nucleotide sequence ID" value="NZ_JBEOZY010000081.1"/>
</dbReference>
<feature type="region of interest" description="Disordered" evidence="3">
    <location>
        <begin position="446"/>
        <end position="469"/>
    </location>
</feature>
<feature type="non-terminal residue" evidence="5">
    <location>
        <position position="469"/>
    </location>
</feature>
<dbReference type="EMBL" id="JBEOZY010000081">
    <property type="protein sequence ID" value="MER6169573.1"/>
    <property type="molecule type" value="Genomic_DNA"/>
</dbReference>